<name>R4WCN7_RIPPE</name>
<evidence type="ECO:0000256" key="1">
    <source>
        <dbReference type="SAM" id="SignalP"/>
    </source>
</evidence>
<accession>R4WCN7</accession>
<organism evidence="2">
    <name type="scientific">Riptortus pedestris</name>
    <name type="common">Bean bug</name>
    <dbReference type="NCBI Taxonomy" id="329032"/>
    <lineage>
        <taxon>Eukaryota</taxon>
        <taxon>Metazoa</taxon>
        <taxon>Ecdysozoa</taxon>
        <taxon>Arthropoda</taxon>
        <taxon>Hexapoda</taxon>
        <taxon>Insecta</taxon>
        <taxon>Pterygota</taxon>
        <taxon>Neoptera</taxon>
        <taxon>Paraneoptera</taxon>
        <taxon>Hemiptera</taxon>
        <taxon>Heteroptera</taxon>
        <taxon>Panheteroptera</taxon>
        <taxon>Pentatomomorpha</taxon>
        <taxon>Coreoidea</taxon>
        <taxon>Alydidae</taxon>
        <taxon>Riptortus</taxon>
    </lineage>
</organism>
<proteinExistence type="evidence at transcript level"/>
<dbReference type="EMBL" id="AK416884">
    <property type="protein sequence ID" value="BAN20099.1"/>
    <property type="molecule type" value="mRNA"/>
</dbReference>
<feature type="chain" id="PRO_5004372292" evidence="1">
    <location>
        <begin position="22"/>
        <end position="232"/>
    </location>
</feature>
<sequence length="232" mass="26299">MRMSYAAWVLVLLSLAASSHGFASYDDALKYLERLEHEVEEQTHGLRMLIADGKNLLGEEHGLEFRRAKARSEETTEDILRAAARRNCPAHIQNEIAKVGSDVDDRWESCMNMTRKLIDFENATFILWKDYLSWRPTICNAANNISYCFLDSSLISKVTCAYDGMTGYLGEFKTIKDKMVEAVESIHSLVLKTISDFKACFGSAQNADKELQLRILEEGCPLKRGKLITKMT</sequence>
<keyword evidence="1" id="KW-0732">Signal</keyword>
<protein>
    <submittedName>
        <fullName evidence="2">Uncharacterized protein</fullName>
    </submittedName>
</protein>
<reference evidence="2" key="1">
    <citation type="journal article" date="2013" name="PLoS ONE">
        <title>Gene expression in gut symbiotic organ of stinkbug affected by extracellular bacterial symbiont.</title>
        <authorList>
            <person name="Futahashi R."/>
            <person name="Tanaka K."/>
            <person name="Tanahashi M."/>
            <person name="Nikoh N."/>
            <person name="Kikuchi Y."/>
            <person name="Lee B.L."/>
            <person name="Fukatsu T."/>
        </authorList>
    </citation>
    <scope>NUCLEOTIDE SEQUENCE</scope>
    <source>
        <tissue evidence="2">Midgut</tissue>
    </source>
</reference>
<feature type="signal peptide" evidence="1">
    <location>
        <begin position="1"/>
        <end position="21"/>
    </location>
</feature>
<dbReference type="AlphaFoldDB" id="R4WCN7"/>
<evidence type="ECO:0000313" key="2">
    <source>
        <dbReference type="EMBL" id="BAN20099.1"/>
    </source>
</evidence>